<feature type="region of interest" description="Disordered" evidence="2">
    <location>
        <begin position="1595"/>
        <end position="1766"/>
    </location>
</feature>
<organism evidence="5 6">
    <name type="scientific">Orbilia brochopaga</name>
    <dbReference type="NCBI Taxonomy" id="3140254"/>
    <lineage>
        <taxon>Eukaryota</taxon>
        <taxon>Fungi</taxon>
        <taxon>Dikarya</taxon>
        <taxon>Ascomycota</taxon>
        <taxon>Pezizomycotina</taxon>
        <taxon>Orbiliomycetes</taxon>
        <taxon>Orbiliales</taxon>
        <taxon>Orbiliaceae</taxon>
        <taxon>Orbilia</taxon>
    </lineage>
</organism>
<dbReference type="PROSITE" id="PS51212">
    <property type="entry name" value="WSC"/>
    <property type="match status" value="6"/>
</dbReference>
<feature type="domain" description="WSC" evidence="4">
    <location>
        <begin position="1208"/>
        <end position="1308"/>
    </location>
</feature>
<keyword evidence="6" id="KW-1185">Reference proteome</keyword>
<keyword evidence="3" id="KW-0732">Signal</keyword>
<gene>
    <name evidence="5" type="ORF">TWF696_008464</name>
</gene>
<feature type="compositionally biased region" description="Low complexity" evidence="2">
    <location>
        <begin position="1602"/>
        <end position="1766"/>
    </location>
</feature>
<evidence type="ECO:0000256" key="2">
    <source>
        <dbReference type="SAM" id="MobiDB-lite"/>
    </source>
</evidence>
<reference evidence="5 6" key="1">
    <citation type="submission" date="2019-10" db="EMBL/GenBank/DDBJ databases">
        <authorList>
            <person name="Palmer J.M."/>
        </authorList>
    </citation>
    <scope>NUCLEOTIDE SEQUENCE [LARGE SCALE GENOMIC DNA]</scope>
    <source>
        <strain evidence="5 6">TWF696</strain>
    </source>
</reference>
<feature type="domain" description="WSC" evidence="4">
    <location>
        <begin position="939"/>
        <end position="1034"/>
    </location>
</feature>
<dbReference type="SMART" id="SM00321">
    <property type="entry name" value="WSC"/>
    <property type="match status" value="6"/>
</dbReference>
<evidence type="ECO:0000256" key="1">
    <source>
        <dbReference type="ARBA" id="ARBA00022737"/>
    </source>
</evidence>
<dbReference type="InterPro" id="IPR051589">
    <property type="entry name" value="Sialate-O-sulfotransferase"/>
</dbReference>
<dbReference type="Gene3D" id="2.60.40.10">
    <property type="entry name" value="Immunoglobulins"/>
    <property type="match status" value="1"/>
</dbReference>
<feature type="domain" description="WSC" evidence="4">
    <location>
        <begin position="1074"/>
        <end position="1168"/>
    </location>
</feature>
<dbReference type="EMBL" id="JAVHNQ010000007">
    <property type="protein sequence ID" value="KAK6341387.1"/>
    <property type="molecule type" value="Genomic_DNA"/>
</dbReference>
<evidence type="ECO:0000313" key="6">
    <source>
        <dbReference type="Proteomes" id="UP001375240"/>
    </source>
</evidence>
<protein>
    <recommendedName>
        <fullName evidence="4">WSC domain-containing protein</fullName>
    </recommendedName>
</protein>
<dbReference type="InterPro" id="IPR013783">
    <property type="entry name" value="Ig-like_fold"/>
</dbReference>
<dbReference type="Proteomes" id="UP001375240">
    <property type="component" value="Unassembled WGS sequence"/>
</dbReference>
<feature type="chain" id="PRO_5043609016" description="WSC domain-containing protein" evidence="3">
    <location>
        <begin position="28"/>
        <end position="1925"/>
    </location>
</feature>
<feature type="domain" description="WSC" evidence="4">
    <location>
        <begin position="1496"/>
        <end position="1592"/>
    </location>
</feature>
<evidence type="ECO:0000256" key="3">
    <source>
        <dbReference type="SAM" id="SignalP"/>
    </source>
</evidence>
<evidence type="ECO:0000259" key="4">
    <source>
        <dbReference type="PROSITE" id="PS51212"/>
    </source>
</evidence>
<accession>A0AAV9UH09</accession>
<dbReference type="InterPro" id="IPR002889">
    <property type="entry name" value="WSC_carb-bd"/>
</dbReference>
<comment type="caution">
    <text evidence="5">The sequence shown here is derived from an EMBL/GenBank/DDBJ whole genome shotgun (WGS) entry which is preliminary data.</text>
</comment>
<sequence>MKFLRSTSSGLLAVALAVLNWVPPTLSLGDTDTITSCGDISRSGYETNHNMDPAIVASSDFDKLWAISLPRDYQYRTPSGNIIKDKDQVFAQPLVYTPSSGTTQYVYVSTAQNTVYKIDAKTGDIVAWRALAIPFLSAELDGCLDINPFVGNTATGVIDPATNTWYLTIKTYRDQSDAEKGRLNGRYYIYAISCDDLSDRPNFPVPLEDLAARNNPKRLFKGGNQHQRPALLQHGQFIYMGFASHCVQYNYSGWLVGCDKTSGDIVESYAMEGGPEDINVRGGGIWMSGGGIASDGRGSMFFSTGNGYSSQLHGTPVPGNQPPTALEEAAVHALIQDNGQIVVKDFFMPYEKETLDGNDQDLGTSPLNILPLSCPNARRIGCVTGKSGKTYLLNLDNLGGYCNGPNRQDAVLATYLHENSVYAGAGVYPTSPSSGYIYINVIKYPTRVFQFSCNAAGNPQIVALLQTDRPNGYTLGVGHGTTTSFPGKENSGLLWISDVNNGTQGLRIYKAVPENGNLPLVRIWPITGVTKFQKPVFGNGIAYVATNQGLLYAFGSAVNSPLDCTDPNDLGSEEVGSTGDAKTVTCTAKTAVQITGASLSSNTNFKLGTVPSLPATVAQGSTFSFTVQFTPQSVGSLSANVFLNTTQQAAGFSKQTVVGVKGTGHSSNGYLTVSPTTVAFSRYITGSSANGVDQDFIIENEGGSSLTINSYQVSTQGANGPWSNPTINGNTLTSTPFTFNNIPAVNSQVSAGTEVNVNANFNAETSNAYKLWLKIASTGGTAVVAFTATSYDAPTAKVEFQSPTGGWVPFDPNTPFDFGDVLQQNKTTLLVRVTNTGGPNADILDITVSKPPVSNSIISAVNSFDLGEGTQIAPGESATAQVYCSVPRSQVNVDSYDATAVWVMNTNGFQQYNGKITMQFVCNAVSQQYGPMSSPGVATYRYIGCARENNPGRQLPYQQDIPEGQNDNQACIKACFDKGFEYAGTQYLEECWCGHQIPVEFSCSELDCNYGCELTDSETCGGNGNLAPGTFMSVFARSDVFDKADLWPCGTKKNQGTGTTTPAPVSTNPAEYKGYENQGCWKEPASGKAMSNMILADQTGMTIEKCIDAAIAAGYDYCGVEYAFECWAGSTFSGQSTKADEGECSSKCPGNPGEWCGAPNRFNYYRLNRDITTSAVTTTTGAGDGTTTTVGTAATTTSAQGNPESFNGYTAQGCYVEPSSGGKALANQILNGNTAGVNGMTVEKCINAAKDAGYIYAGVEYGVECWAGNTIRPESQPANSPTECSMSCSGNSTQRCGGNDRINVYLAGAATSSTTTTTTGTVTAGTTSSQTTTAAATTTTGQVGNPETYLGYVHNGCYAEPSTGPKAFPTQILNGDWAGVNGMTVEKCLEAAKALNFGYAGLEYGGECWAYSSIAPAATSAASTDCNMGCTGNTSQKCGGGNRFNYYSLTSGTVSTTAATATTTVAANGASSSTTTTAAAATTTTAQAGNPQTYRGYEAQGCYVNAPPKVFAHQIANDNTPGTGMTPERCIDKAIEQGYQYCGVEYGRECWADTTMAAAPTKTVSTECTMPCPGNPLETCGNGNRIDVYILQPTPLDDQARAGSTTTATTTAGESSTAGVAASSTLSSTTTTIASSSSTTGEASSSTGADSSTTGDASSSTGADSSTTGDASSSTSADSSTSATVSSSTADETSSTSAGASSTASSSNGEASSTTADASSTTASTTAAASSSTTSHVSSLTTTAATSSATSSSLTPTTTATTTRPTTTSSVIVLATTTTFRTTTRTTTTRIVNPTQLIVQVTPGPSTQGPVTFTTLGCFFEPTGTRALSKLVTATDGMNLELCASACATYSFVGIEYARECWCGNTLVFQSSTVMGTKTITGGGQAAASDCKSPCKGNPGQICGAGNRLDVYYQGTPLLPATATP</sequence>
<name>A0AAV9UH09_9PEZI</name>
<feature type="signal peptide" evidence="3">
    <location>
        <begin position="1"/>
        <end position="27"/>
    </location>
</feature>
<feature type="domain" description="WSC" evidence="4">
    <location>
        <begin position="1812"/>
        <end position="1915"/>
    </location>
</feature>
<dbReference type="PANTHER" id="PTHR45964:SF5">
    <property type="entry name" value="WSCD FAMILY MEMBER CG9164"/>
    <property type="match status" value="1"/>
</dbReference>
<proteinExistence type="predicted"/>
<evidence type="ECO:0000313" key="5">
    <source>
        <dbReference type="EMBL" id="KAK6341387.1"/>
    </source>
</evidence>
<dbReference type="Pfam" id="PF01822">
    <property type="entry name" value="WSC"/>
    <property type="match status" value="6"/>
</dbReference>
<dbReference type="PANTHER" id="PTHR45964">
    <property type="entry name" value="WSCD FAMILY MEMBER CG9164"/>
    <property type="match status" value="1"/>
</dbReference>
<keyword evidence="1" id="KW-0677">Repeat</keyword>
<feature type="domain" description="WSC" evidence="4">
    <location>
        <begin position="1351"/>
        <end position="1450"/>
    </location>
</feature>